<evidence type="ECO:0000256" key="2">
    <source>
        <dbReference type="ARBA" id="ARBA00022786"/>
    </source>
</evidence>
<feature type="chain" id="PRO_5034229109" description="SKP1 component POZ domain-containing protein" evidence="3">
    <location>
        <begin position="24"/>
        <end position="218"/>
    </location>
</feature>
<protein>
    <recommendedName>
        <fullName evidence="6">SKP1 component POZ domain-containing protein</fullName>
    </recommendedName>
</protein>
<dbReference type="Proteomes" id="UP000559256">
    <property type="component" value="Unassembled WGS sequence"/>
</dbReference>
<evidence type="ECO:0000256" key="3">
    <source>
        <dbReference type="SAM" id="SignalP"/>
    </source>
</evidence>
<dbReference type="InterPro" id="IPR036296">
    <property type="entry name" value="SKP1-like_dim_sf"/>
</dbReference>
<sequence>MHLSTLPIFLCVWCIIMTATAIAQDYIILESSDKTQFTLRTDIARHGMQSFLDRADLKPGEDAVIRIPDAASATVKLVIEYCEFHYNNPDPAQPHVREWKQNFLKDVDPKIIYRLQSAAKFLDIPDLSYLAGGAMADLSVGRGGRELIEMFGYEIPTEPPNPPPDSRPWRWHVEKDEDEMVIGSGYVLTAEDLISHGLPLPNLDDSRRLCKCTPETML</sequence>
<dbReference type="SUPFAM" id="SSF54695">
    <property type="entry name" value="POZ domain"/>
    <property type="match status" value="1"/>
</dbReference>
<dbReference type="SUPFAM" id="SSF81382">
    <property type="entry name" value="Skp1 dimerisation domain-like"/>
    <property type="match status" value="1"/>
</dbReference>
<comment type="similarity">
    <text evidence="1">Belongs to the SKP1 family.</text>
</comment>
<dbReference type="OrthoDB" id="2342932at2759"/>
<dbReference type="PANTHER" id="PTHR11165">
    <property type="entry name" value="SKP1"/>
    <property type="match status" value="1"/>
</dbReference>
<accession>A0A8H5LPM2</accession>
<name>A0A8H5LPM2_9AGAR</name>
<evidence type="ECO:0000256" key="1">
    <source>
        <dbReference type="ARBA" id="ARBA00009993"/>
    </source>
</evidence>
<evidence type="ECO:0000313" key="4">
    <source>
        <dbReference type="EMBL" id="KAF5364824.1"/>
    </source>
</evidence>
<proteinExistence type="inferred from homology"/>
<feature type="signal peptide" evidence="3">
    <location>
        <begin position="1"/>
        <end position="23"/>
    </location>
</feature>
<evidence type="ECO:0008006" key="6">
    <source>
        <dbReference type="Google" id="ProtNLM"/>
    </source>
</evidence>
<gene>
    <name evidence="4" type="ORF">D9758_009283</name>
</gene>
<comment type="caution">
    <text evidence="4">The sequence shown here is derived from an EMBL/GenBank/DDBJ whole genome shotgun (WGS) entry which is preliminary data.</text>
</comment>
<dbReference type="GO" id="GO:0006511">
    <property type="term" value="P:ubiquitin-dependent protein catabolic process"/>
    <property type="evidence" value="ECO:0007669"/>
    <property type="project" value="InterPro"/>
</dbReference>
<organism evidence="4 5">
    <name type="scientific">Tetrapyrgos nigripes</name>
    <dbReference type="NCBI Taxonomy" id="182062"/>
    <lineage>
        <taxon>Eukaryota</taxon>
        <taxon>Fungi</taxon>
        <taxon>Dikarya</taxon>
        <taxon>Basidiomycota</taxon>
        <taxon>Agaricomycotina</taxon>
        <taxon>Agaricomycetes</taxon>
        <taxon>Agaricomycetidae</taxon>
        <taxon>Agaricales</taxon>
        <taxon>Marasmiineae</taxon>
        <taxon>Marasmiaceae</taxon>
        <taxon>Tetrapyrgos</taxon>
    </lineage>
</organism>
<evidence type="ECO:0000313" key="5">
    <source>
        <dbReference type="Proteomes" id="UP000559256"/>
    </source>
</evidence>
<dbReference type="SMART" id="SM00512">
    <property type="entry name" value="Skp1"/>
    <property type="match status" value="1"/>
</dbReference>
<reference evidence="4 5" key="1">
    <citation type="journal article" date="2020" name="ISME J.">
        <title>Uncovering the hidden diversity of litter-decomposition mechanisms in mushroom-forming fungi.</title>
        <authorList>
            <person name="Floudas D."/>
            <person name="Bentzer J."/>
            <person name="Ahren D."/>
            <person name="Johansson T."/>
            <person name="Persson P."/>
            <person name="Tunlid A."/>
        </authorList>
    </citation>
    <scope>NUCLEOTIDE SEQUENCE [LARGE SCALE GENOMIC DNA]</scope>
    <source>
        <strain evidence="4 5">CBS 291.85</strain>
    </source>
</reference>
<dbReference type="AlphaFoldDB" id="A0A8H5LPM2"/>
<dbReference type="EMBL" id="JAACJM010000031">
    <property type="protein sequence ID" value="KAF5364824.1"/>
    <property type="molecule type" value="Genomic_DNA"/>
</dbReference>
<keyword evidence="5" id="KW-1185">Reference proteome</keyword>
<keyword evidence="3" id="KW-0732">Signal</keyword>
<keyword evidence="2" id="KW-0833">Ubl conjugation pathway</keyword>
<dbReference type="InterPro" id="IPR011333">
    <property type="entry name" value="SKP1/BTB/POZ_sf"/>
</dbReference>
<dbReference type="InterPro" id="IPR001232">
    <property type="entry name" value="SKP1-like"/>
</dbReference>
<dbReference type="Gene3D" id="3.30.710.10">
    <property type="entry name" value="Potassium Channel Kv1.1, Chain A"/>
    <property type="match status" value="1"/>
</dbReference>
<dbReference type="InterPro" id="IPR016897">
    <property type="entry name" value="SKP1"/>
</dbReference>